<name>A0A1J5TCG5_9ZZZZ</name>
<accession>A0A1J5TCG5</accession>
<dbReference type="EMBL" id="MLJW01000002">
    <property type="protein sequence ID" value="OIR18610.1"/>
    <property type="molecule type" value="Genomic_DNA"/>
</dbReference>
<sequence length="389" mass="44387">MQKIWAAGDFARDGLRSVAGELIEILSVGRWNRLAGPDFVGARVRIGGRVLRGDVELHLRAEDWTAHRHAADPAFDEVILHVVLFPPFPGFQCLAHGGRVVPTLVLLPLLPRDLESYALDDAAERLANRSLYQAREVLGLLGPEQLVCELRRWAANRWARKVAFSRLRIERLGWEQACHAAALECLGYRFNRAPMVDVAQRWPLDAWTSGQAGPLEIWREMELRWKRPWGRPHNHPQARLTLYKQWVTSVPDWSHRLLDFAAAAGPDPVEPGDTKTERKRCRLRERREALRLQLTGGAFTGPRFDTFVCDHGWPLLAARFGTEIDLRALWFHWYPGDVPLQHAHCLRELDRNANRLHPLCAGWIQGLLGWCIDCENQAAVDPDPRRSDS</sequence>
<dbReference type="AlphaFoldDB" id="A0A1J5TCG5"/>
<evidence type="ECO:0000313" key="1">
    <source>
        <dbReference type="EMBL" id="OIR18610.1"/>
    </source>
</evidence>
<reference evidence="1" key="1">
    <citation type="submission" date="2016-10" db="EMBL/GenBank/DDBJ databases">
        <title>Sequence of Gallionella enrichment culture.</title>
        <authorList>
            <person name="Poehlein A."/>
            <person name="Muehling M."/>
            <person name="Daniel R."/>
        </authorList>
    </citation>
    <scope>NUCLEOTIDE SEQUENCE</scope>
</reference>
<proteinExistence type="predicted"/>
<organism evidence="1">
    <name type="scientific">mine drainage metagenome</name>
    <dbReference type="NCBI Taxonomy" id="410659"/>
    <lineage>
        <taxon>unclassified sequences</taxon>
        <taxon>metagenomes</taxon>
        <taxon>ecological metagenomes</taxon>
    </lineage>
</organism>
<protein>
    <recommendedName>
        <fullName evidence="2">DUF2851 family protein</fullName>
    </recommendedName>
</protein>
<evidence type="ECO:0008006" key="2">
    <source>
        <dbReference type="Google" id="ProtNLM"/>
    </source>
</evidence>
<dbReference type="Pfam" id="PF11013">
    <property type="entry name" value="DUF2851"/>
    <property type="match status" value="1"/>
</dbReference>
<dbReference type="InterPro" id="IPR021272">
    <property type="entry name" value="DUF2851"/>
</dbReference>
<comment type="caution">
    <text evidence="1">The sequence shown here is derived from an EMBL/GenBank/DDBJ whole genome shotgun (WGS) entry which is preliminary data.</text>
</comment>
<gene>
    <name evidence="1" type="ORF">GALL_09470</name>
</gene>